<dbReference type="PROSITE" id="PS50850">
    <property type="entry name" value="MFS"/>
    <property type="match status" value="1"/>
</dbReference>
<dbReference type="PANTHER" id="PTHR43129">
    <property type="entry name" value="FOSMIDOMYCIN RESISTANCE PROTEIN"/>
    <property type="match status" value="1"/>
</dbReference>
<feature type="transmembrane region" description="Helical" evidence="4">
    <location>
        <begin position="47"/>
        <end position="72"/>
    </location>
</feature>
<evidence type="ECO:0000259" key="5">
    <source>
        <dbReference type="PROSITE" id="PS50850"/>
    </source>
</evidence>
<sequence>MIQPQSTMKTAFPILLMIGMAHLSNDLIQSMLTAIYPLLQVNFALEFAQIGLISLVYQMTASILQPGIGFFTDRKPKPYLLPFGMLATTSGVILLGFATNYTHLLIAAAMMGVGSSIFHPEAVRLTRIASGGRYGLAQSIFQVGGNLGSSLGPLIAGIIIVKYANQKNIFWFAGIGVLAVGLLSYLGHWGSQHQKAKPKGQTKEVTFPYGKTRTLWALLILAVLIFAKYFYMSNFTNYFSFYLIEKFHVERSNAVILVFIFMASIAIGTFIGGPIGDKIGRRKVIWFSMIGALPFTLALPHLPFIGVIISSVFIGLILASAFSAIVVFAQELVPGNVGMIAGIFFGLMFGMSGIGAVFLGWLADQTSLQTVFVCTSFLPILGILTWLLPNINKSQDM</sequence>
<accession>A0ABP9MYD0</accession>
<keyword evidence="1 4" id="KW-0812">Transmembrane</keyword>
<dbReference type="Pfam" id="PF07690">
    <property type="entry name" value="MFS_1"/>
    <property type="match status" value="1"/>
</dbReference>
<dbReference type="RefSeq" id="WP_245831309.1">
    <property type="nucleotide sequence ID" value="NZ_BAABKE010000008.1"/>
</dbReference>
<gene>
    <name evidence="6" type="ORF">GCM10023338_21000</name>
</gene>
<dbReference type="InterPro" id="IPR011701">
    <property type="entry name" value="MFS"/>
</dbReference>
<comment type="caution">
    <text evidence="6">The sequence shown here is derived from an EMBL/GenBank/DDBJ whole genome shotgun (WGS) entry which is preliminary data.</text>
</comment>
<keyword evidence="7" id="KW-1185">Reference proteome</keyword>
<evidence type="ECO:0000256" key="4">
    <source>
        <dbReference type="SAM" id="Phobius"/>
    </source>
</evidence>
<dbReference type="Gene3D" id="1.20.1250.20">
    <property type="entry name" value="MFS general substrate transporter like domains"/>
    <property type="match status" value="2"/>
</dbReference>
<dbReference type="EMBL" id="BAABKE010000008">
    <property type="protein sequence ID" value="GAA5103043.1"/>
    <property type="molecule type" value="Genomic_DNA"/>
</dbReference>
<feature type="transmembrane region" description="Helical" evidence="4">
    <location>
        <begin position="252"/>
        <end position="272"/>
    </location>
</feature>
<feature type="transmembrane region" description="Helical" evidence="4">
    <location>
        <begin position="143"/>
        <end position="163"/>
    </location>
</feature>
<dbReference type="InterPro" id="IPR020846">
    <property type="entry name" value="MFS_dom"/>
</dbReference>
<keyword evidence="2 4" id="KW-1133">Transmembrane helix</keyword>
<feature type="transmembrane region" description="Helical" evidence="4">
    <location>
        <begin position="368"/>
        <end position="388"/>
    </location>
</feature>
<dbReference type="Proteomes" id="UP001500631">
    <property type="component" value="Unassembled WGS sequence"/>
</dbReference>
<dbReference type="PANTHER" id="PTHR43129:SF1">
    <property type="entry name" value="FOSMIDOMYCIN RESISTANCE PROTEIN"/>
    <property type="match status" value="1"/>
</dbReference>
<evidence type="ECO:0000313" key="6">
    <source>
        <dbReference type="EMBL" id="GAA5103043.1"/>
    </source>
</evidence>
<name>A0ABP9MYD0_9GAMM</name>
<dbReference type="SUPFAM" id="SSF103473">
    <property type="entry name" value="MFS general substrate transporter"/>
    <property type="match status" value="1"/>
</dbReference>
<proteinExistence type="predicted"/>
<feature type="domain" description="Major facilitator superfamily (MFS) profile" evidence="5">
    <location>
        <begin position="14"/>
        <end position="394"/>
    </location>
</feature>
<feature type="transmembrane region" description="Helical" evidence="4">
    <location>
        <begin position="215"/>
        <end position="232"/>
    </location>
</feature>
<evidence type="ECO:0000256" key="1">
    <source>
        <dbReference type="ARBA" id="ARBA00022692"/>
    </source>
</evidence>
<keyword evidence="3 4" id="KW-0472">Membrane</keyword>
<feature type="transmembrane region" description="Helical" evidence="4">
    <location>
        <begin position="340"/>
        <end position="362"/>
    </location>
</feature>
<reference evidence="7" key="1">
    <citation type="journal article" date="2019" name="Int. J. Syst. Evol. Microbiol.">
        <title>The Global Catalogue of Microorganisms (GCM) 10K type strain sequencing project: providing services to taxonomists for standard genome sequencing and annotation.</title>
        <authorList>
            <consortium name="The Broad Institute Genomics Platform"/>
            <consortium name="The Broad Institute Genome Sequencing Center for Infectious Disease"/>
            <person name="Wu L."/>
            <person name="Ma J."/>
        </authorList>
    </citation>
    <scope>NUCLEOTIDE SEQUENCE [LARGE SCALE GENOMIC DNA]</scope>
    <source>
        <strain evidence="7">JCM 18424</strain>
    </source>
</reference>
<dbReference type="CDD" id="cd17478">
    <property type="entry name" value="MFS_FsR"/>
    <property type="match status" value="1"/>
</dbReference>
<feature type="transmembrane region" description="Helical" evidence="4">
    <location>
        <begin position="308"/>
        <end position="328"/>
    </location>
</feature>
<evidence type="ECO:0000313" key="7">
    <source>
        <dbReference type="Proteomes" id="UP001500631"/>
    </source>
</evidence>
<dbReference type="InterPro" id="IPR036259">
    <property type="entry name" value="MFS_trans_sf"/>
</dbReference>
<feature type="transmembrane region" description="Helical" evidence="4">
    <location>
        <begin position="169"/>
        <end position="187"/>
    </location>
</feature>
<protein>
    <submittedName>
        <fullName evidence="6">MFS transporter</fullName>
    </submittedName>
</protein>
<organism evidence="6 7">
    <name type="scientific">Wohlfahrtiimonas larvae</name>
    <dbReference type="NCBI Taxonomy" id="1157986"/>
    <lineage>
        <taxon>Bacteria</taxon>
        <taxon>Pseudomonadati</taxon>
        <taxon>Pseudomonadota</taxon>
        <taxon>Gammaproteobacteria</taxon>
        <taxon>Cardiobacteriales</taxon>
        <taxon>Ignatzschineriaceae</taxon>
        <taxon>Wohlfahrtiimonas</taxon>
    </lineage>
</organism>
<evidence type="ECO:0000256" key="2">
    <source>
        <dbReference type="ARBA" id="ARBA00022989"/>
    </source>
</evidence>
<evidence type="ECO:0000256" key="3">
    <source>
        <dbReference type="ARBA" id="ARBA00023136"/>
    </source>
</evidence>
<feature type="transmembrane region" description="Helical" evidence="4">
    <location>
        <begin position="79"/>
        <end position="98"/>
    </location>
</feature>